<keyword evidence="4 7" id="KW-0812">Transmembrane</keyword>
<dbReference type="OMA" id="NANDGWE"/>
<evidence type="ECO:0000256" key="8">
    <source>
        <dbReference type="SAM" id="SignalP"/>
    </source>
</evidence>
<feature type="transmembrane region" description="Helical" evidence="7">
    <location>
        <begin position="131"/>
        <end position="151"/>
    </location>
</feature>
<feature type="signal peptide" evidence="8">
    <location>
        <begin position="1"/>
        <end position="20"/>
    </location>
</feature>
<dbReference type="RefSeq" id="XP_008605329.1">
    <property type="nucleotide sequence ID" value="XM_008607107.1"/>
</dbReference>
<protein>
    <recommendedName>
        <fullName evidence="13">CSC1/OSCA1-like 7TM region domain-containing protein</fullName>
    </recommendedName>
</protein>
<feature type="transmembrane region" description="Helical" evidence="7">
    <location>
        <begin position="822"/>
        <end position="845"/>
    </location>
</feature>
<accession>T0R5F2</accession>
<name>T0R5F2_SAPDV</name>
<dbReference type="Pfam" id="PF02714">
    <property type="entry name" value="RSN1_7TM"/>
    <property type="match status" value="1"/>
</dbReference>
<evidence type="ECO:0000256" key="7">
    <source>
        <dbReference type="SAM" id="Phobius"/>
    </source>
</evidence>
<dbReference type="eggNOG" id="KOG1134">
    <property type="taxonomic scope" value="Eukaryota"/>
</dbReference>
<dbReference type="InterPro" id="IPR003864">
    <property type="entry name" value="CSC1/OSCA1-like_7TM"/>
</dbReference>
<feature type="domain" description="CSC1/OSCA1-like 7TM region" evidence="9">
    <location>
        <begin position="574"/>
        <end position="839"/>
    </location>
</feature>
<feature type="transmembrane region" description="Helical" evidence="7">
    <location>
        <begin position="767"/>
        <end position="796"/>
    </location>
</feature>
<evidence type="ECO:0000256" key="1">
    <source>
        <dbReference type="ARBA" id="ARBA00004141"/>
    </source>
</evidence>
<feature type="transmembrane region" description="Helical" evidence="7">
    <location>
        <begin position="851"/>
        <end position="868"/>
    </location>
</feature>
<keyword evidence="12" id="KW-1185">Reference proteome</keyword>
<feature type="transmembrane region" description="Helical" evidence="7">
    <location>
        <begin position="232"/>
        <end position="251"/>
    </location>
</feature>
<organism evidence="11 12">
    <name type="scientific">Saprolegnia diclina (strain VS20)</name>
    <dbReference type="NCBI Taxonomy" id="1156394"/>
    <lineage>
        <taxon>Eukaryota</taxon>
        <taxon>Sar</taxon>
        <taxon>Stramenopiles</taxon>
        <taxon>Oomycota</taxon>
        <taxon>Saprolegniomycetes</taxon>
        <taxon>Saprolegniales</taxon>
        <taxon>Saprolegniaceae</taxon>
        <taxon>Saprolegnia</taxon>
    </lineage>
</organism>
<sequence>MLLLRHALVAWTALAALVDAGKLKFPSGSLVLVVGGNITTGVSCDPPPTSDLLVKMILTSRGGADVDSFPVITPNPVRIPAGANASAFNIVGHGEGRYYIQYHLAEGPVYETNHDESVILVLNANDGWEGIWFQVQLNVAVFGAGFLLFLFRRVWPQLAVPFWNAHREGLFEKFNYEGLTSIKFQDKYASICAPTVCERLQRFFALPCDSKDVVDIAGVDAALSMHLQKDMAHFFAIMSVLSIGVLMPIHYVSGRDSRDGNIVAFQQTTIGNVPLQSPWYWGHVAMCYVTAALIILLLKRQNAVGRRLHVDATRMLGARSILIHAGLPKEWSSYQLKRQLATFFPVDDIKTAVAVHDLQALYRILDERVALRSEYNRLLQTYAKQQSGTLPSFMLWCPGSFCCPSIPNVFRSYTQCLPCKALCCARSGGRHPLAIEYSPNHSGDRDIERILELALPRDRQRAEAIHHRLNSFPKHVLELYAQRRGTGAAFVVFRSTEAKGRFLELVAKAKRSKKLLHWPQISQRDLLELEENAEPQDLSVLKPLVVQNAPEPQDVNWTNLTYQPRSIKRFLKFIFYQCTTLFILVVFSTPTAVLIYVNLDNDSPVYKLFTREVNNVVTKFITAYLPSLMLIIVNWCLLTCLFYTSFFEPWLSESERQRSFLRKGFAYLLLSSIILPSIGVTAVYLANGQGGFDRGSEVAYVEKFMFQLCRNFFIAYVCQRAFLGSIFQLLRIGERLVYQPWLKARAITAAETKEADLPWPFYYGYDYSIVLSVFMVALLGIVLSPLLTPFGALYFYMKFYTMKYNLLYVHPRSSGRGDVARSAYNIVFACLLIFEACVLFVILEVGQREQFLAMALLVAATIVLYFSWWQELNESFVPVTPAIAKYLQKDYKRETAHKSLVVTTMRQGKLADMSNDEQLRYAFGRLMAMTAALREKDEKRAYINPYDAGLKVFSCLYTQQQRCDAMEAKRYAFQLLKRKTTLHTK</sequence>
<dbReference type="GeneID" id="19942301"/>
<evidence type="ECO:0000256" key="4">
    <source>
        <dbReference type="ARBA" id="ARBA00022692"/>
    </source>
</evidence>
<keyword evidence="5 7" id="KW-1133">Transmembrane helix</keyword>
<gene>
    <name evidence="11" type="ORF">SDRG_01574</name>
</gene>
<dbReference type="AlphaFoldDB" id="T0R5F2"/>
<evidence type="ECO:0000256" key="2">
    <source>
        <dbReference type="ARBA" id="ARBA00007779"/>
    </source>
</evidence>
<feature type="transmembrane region" description="Helical" evidence="7">
    <location>
        <begin position="279"/>
        <end position="298"/>
    </location>
</feature>
<keyword evidence="8" id="KW-0732">Signal</keyword>
<dbReference type="EMBL" id="JH767134">
    <property type="protein sequence ID" value="EQC41615.1"/>
    <property type="molecule type" value="Genomic_DNA"/>
</dbReference>
<evidence type="ECO:0000313" key="11">
    <source>
        <dbReference type="EMBL" id="EQC41615.1"/>
    </source>
</evidence>
<feature type="transmembrane region" description="Helical" evidence="7">
    <location>
        <begin position="617"/>
        <end position="644"/>
    </location>
</feature>
<dbReference type="InterPro" id="IPR045122">
    <property type="entry name" value="Csc1-like"/>
</dbReference>
<feature type="transmembrane region" description="Helical" evidence="7">
    <location>
        <begin position="665"/>
        <end position="686"/>
    </location>
</feature>
<feature type="transmembrane region" description="Helical" evidence="7">
    <location>
        <begin position="573"/>
        <end position="597"/>
    </location>
</feature>
<feature type="domain" description="CSC1/OSCA1-like N-terminal transmembrane" evidence="10">
    <location>
        <begin position="208"/>
        <end position="300"/>
    </location>
</feature>
<dbReference type="OrthoDB" id="1689567at2759"/>
<dbReference type="InterPro" id="IPR032880">
    <property type="entry name" value="CSC1/OSCA1-like_N"/>
</dbReference>
<evidence type="ECO:0000313" key="12">
    <source>
        <dbReference type="Proteomes" id="UP000030762"/>
    </source>
</evidence>
<comment type="similarity">
    <text evidence="2">Belongs to the CSC1 (TC 1.A.17) family.</text>
</comment>
<evidence type="ECO:0000259" key="10">
    <source>
        <dbReference type="Pfam" id="PF13967"/>
    </source>
</evidence>
<keyword evidence="6 7" id="KW-0472">Membrane</keyword>
<dbReference type="GO" id="GO:0005227">
    <property type="term" value="F:calcium-activated cation channel activity"/>
    <property type="evidence" value="ECO:0007669"/>
    <property type="project" value="InterPro"/>
</dbReference>
<dbReference type="PANTHER" id="PTHR13018">
    <property type="entry name" value="PROBABLE MEMBRANE PROTEIN DUF221-RELATED"/>
    <property type="match status" value="1"/>
</dbReference>
<keyword evidence="3" id="KW-0813">Transport</keyword>
<evidence type="ECO:0000259" key="9">
    <source>
        <dbReference type="Pfam" id="PF02714"/>
    </source>
</evidence>
<dbReference type="Proteomes" id="UP000030762">
    <property type="component" value="Unassembled WGS sequence"/>
</dbReference>
<evidence type="ECO:0008006" key="13">
    <source>
        <dbReference type="Google" id="ProtNLM"/>
    </source>
</evidence>
<evidence type="ECO:0000256" key="3">
    <source>
        <dbReference type="ARBA" id="ARBA00022448"/>
    </source>
</evidence>
<dbReference type="InParanoid" id="T0R5F2"/>
<feature type="chain" id="PRO_5004570325" description="CSC1/OSCA1-like 7TM region domain-containing protein" evidence="8">
    <location>
        <begin position="21"/>
        <end position="985"/>
    </location>
</feature>
<evidence type="ECO:0000256" key="6">
    <source>
        <dbReference type="ARBA" id="ARBA00023136"/>
    </source>
</evidence>
<proteinExistence type="inferred from homology"/>
<evidence type="ECO:0000256" key="5">
    <source>
        <dbReference type="ARBA" id="ARBA00022989"/>
    </source>
</evidence>
<dbReference type="VEuPathDB" id="FungiDB:SDRG_01574"/>
<comment type="subcellular location">
    <subcellularLocation>
        <location evidence="1">Membrane</location>
        <topology evidence="1">Multi-pass membrane protein</topology>
    </subcellularLocation>
</comment>
<dbReference type="PANTHER" id="PTHR13018:SF5">
    <property type="entry name" value="RE44586P"/>
    <property type="match status" value="1"/>
</dbReference>
<reference evidence="11 12" key="1">
    <citation type="submission" date="2012-04" db="EMBL/GenBank/DDBJ databases">
        <title>The Genome Sequence of Saprolegnia declina VS20.</title>
        <authorList>
            <consortium name="The Broad Institute Genome Sequencing Platform"/>
            <person name="Russ C."/>
            <person name="Nusbaum C."/>
            <person name="Tyler B."/>
            <person name="van West P."/>
            <person name="Dieguez-Uribeondo J."/>
            <person name="de Bruijn I."/>
            <person name="Tripathy S."/>
            <person name="Jiang R."/>
            <person name="Young S.K."/>
            <person name="Zeng Q."/>
            <person name="Gargeya S."/>
            <person name="Fitzgerald M."/>
            <person name="Haas B."/>
            <person name="Abouelleil A."/>
            <person name="Alvarado L."/>
            <person name="Arachchi H.M."/>
            <person name="Berlin A."/>
            <person name="Chapman S.B."/>
            <person name="Goldberg J."/>
            <person name="Griggs A."/>
            <person name="Gujja S."/>
            <person name="Hansen M."/>
            <person name="Howarth C."/>
            <person name="Imamovic A."/>
            <person name="Larimer J."/>
            <person name="McCowen C."/>
            <person name="Montmayeur A."/>
            <person name="Murphy C."/>
            <person name="Neiman D."/>
            <person name="Pearson M."/>
            <person name="Priest M."/>
            <person name="Roberts A."/>
            <person name="Saif S."/>
            <person name="Shea T."/>
            <person name="Sisk P."/>
            <person name="Sykes S."/>
            <person name="Wortman J."/>
            <person name="Nusbaum C."/>
            <person name="Birren B."/>
        </authorList>
    </citation>
    <scope>NUCLEOTIDE SEQUENCE [LARGE SCALE GENOMIC DNA]</scope>
    <source>
        <strain evidence="11 12">VS20</strain>
    </source>
</reference>
<dbReference type="GO" id="GO:0005886">
    <property type="term" value="C:plasma membrane"/>
    <property type="evidence" value="ECO:0007669"/>
    <property type="project" value="TreeGrafter"/>
</dbReference>
<dbReference type="Pfam" id="PF13967">
    <property type="entry name" value="RSN1_TM"/>
    <property type="match status" value="1"/>
</dbReference>